<comment type="caution">
    <text evidence="1">The sequence shown here is derived from an EMBL/GenBank/DDBJ whole genome shotgun (WGS) entry which is preliminary data.</text>
</comment>
<reference evidence="1 2" key="1">
    <citation type="journal article" date="1992" name="Lakartidningen">
        <title>[Penicillin V and not amoxicillin is the first choice preparation in acute otitis].</title>
        <authorList>
            <person name="Kamme C."/>
            <person name="Lundgren K."/>
            <person name="Prellner K."/>
        </authorList>
    </citation>
    <scope>NUCLEOTIDE SEQUENCE [LARGE SCALE GENOMIC DNA]</scope>
    <source>
        <strain evidence="1 2">PC3053II</strain>
    </source>
</reference>
<gene>
    <name evidence="1" type="ORF">EPJ76_04625</name>
</gene>
<organism evidence="1 2">
    <name type="scientific">Brachyspira aalborgi</name>
    <dbReference type="NCBI Taxonomy" id="29522"/>
    <lineage>
        <taxon>Bacteria</taxon>
        <taxon>Pseudomonadati</taxon>
        <taxon>Spirochaetota</taxon>
        <taxon>Spirochaetia</taxon>
        <taxon>Brachyspirales</taxon>
        <taxon>Brachyspiraceae</taxon>
        <taxon>Brachyspira</taxon>
    </lineage>
</organism>
<accession>A0A5C8G3E2</accession>
<name>A0A5C8G3E2_9SPIR</name>
<dbReference type="RefSeq" id="WP_147530740.1">
    <property type="nucleotide sequence ID" value="NZ_SAYI01000015.1"/>
</dbReference>
<sequence length="71" mass="8281">MYRNSVKEEKKLLNLALKYREEIGEEDFNAIVSLCYGRIMGKKINDSINRVIIPACNRITKTMVNINYGRK</sequence>
<evidence type="ECO:0000313" key="1">
    <source>
        <dbReference type="EMBL" id="TXJ56406.1"/>
    </source>
</evidence>
<dbReference type="EMBL" id="SAYI01000015">
    <property type="protein sequence ID" value="TXJ56406.1"/>
    <property type="molecule type" value="Genomic_DNA"/>
</dbReference>
<dbReference type="AlphaFoldDB" id="A0A5C8G3E2"/>
<protein>
    <submittedName>
        <fullName evidence="1">Uncharacterized protein</fullName>
    </submittedName>
</protein>
<evidence type="ECO:0000313" key="2">
    <source>
        <dbReference type="Proteomes" id="UP000322327"/>
    </source>
</evidence>
<proteinExistence type="predicted"/>
<dbReference type="Proteomes" id="UP000322327">
    <property type="component" value="Unassembled WGS sequence"/>
</dbReference>